<name>A0A2J7ZGX1_9CHLO</name>
<dbReference type="InterPro" id="IPR019734">
    <property type="entry name" value="TPR_rpt"/>
</dbReference>
<organism evidence="2 3">
    <name type="scientific">Tetrabaena socialis</name>
    <dbReference type="NCBI Taxonomy" id="47790"/>
    <lineage>
        <taxon>Eukaryota</taxon>
        <taxon>Viridiplantae</taxon>
        <taxon>Chlorophyta</taxon>
        <taxon>core chlorophytes</taxon>
        <taxon>Chlorophyceae</taxon>
        <taxon>CS clade</taxon>
        <taxon>Chlamydomonadales</taxon>
        <taxon>Tetrabaenaceae</taxon>
        <taxon>Tetrabaena</taxon>
    </lineage>
</organism>
<feature type="non-terminal residue" evidence="2">
    <location>
        <position position="322"/>
    </location>
</feature>
<dbReference type="EMBL" id="PGGS01002687">
    <property type="protein sequence ID" value="PNG99525.1"/>
    <property type="molecule type" value="Genomic_DNA"/>
</dbReference>
<feature type="repeat" description="TPR" evidence="1">
    <location>
        <begin position="175"/>
        <end position="208"/>
    </location>
</feature>
<keyword evidence="1" id="KW-0802">TPR repeat</keyword>
<protein>
    <submittedName>
        <fullName evidence="2">Uncharacterized protein</fullName>
    </submittedName>
</protein>
<evidence type="ECO:0000256" key="1">
    <source>
        <dbReference type="PROSITE-ProRule" id="PRU00339"/>
    </source>
</evidence>
<keyword evidence="3" id="KW-1185">Reference proteome</keyword>
<comment type="caution">
    <text evidence="2">The sequence shown here is derived from an EMBL/GenBank/DDBJ whole genome shotgun (WGS) entry which is preliminary data.</text>
</comment>
<dbReference type="Proteomes" id="UP000236333">
    <property type="component" value="Unassembled WGS sequence"/>
</dbReference>
<dbReference type="SUPFAM" id="SSF48452">
    <property type="entry name" value="TPR-like"/>
    <property type="match status" value="1"/>
</dbReference>
<dbReference type="PROSITE" id="PS50005">
    <property type="entry name" value="TPR"/>
    <property type="match status" value="1"/>
</dbReference>
<evidence type="ECO:0000313" key="2">
    <source>
        <dbReference type="EMBL" id="PNG99525.1"/>
    </source>
</evidence>
<reference evidence="2 3" key="1">
    <citation type="journal article" date="2017" name="Mol. Biol. Evol.">
        <title>The 4-celled Tetrabaena socialis nuclear genome reveals the essential components for genetic control of cell number at the origin of multicellularity in the volvocine lineage.</title>
        <authorList>
            <person name="Featherston J."/>
            <person name="Arakaki Y."/>
            <person name="Hanschen E.R."/>
            <person name="Ferris P.J."/>
            <person name="Michod R.E."/>
            <person name="Olson B.J.S.C."/>
            <person name="Nozaki H."/>
            <person name="Durand P.M."/>
        </authorList>
    </citation>
    <scope>NUCLEOTIDE SEQUENCE [LARGE SCALE GENOMIC DNA]</scope>
    <source>
        <strain evidence="2 3">NIES-571</strain>
    </source>
</reference>
<evidence type="ECO:0000313" key="3">
    <source>
        <dbReference type="Proteomes" id="UP000236333"/>
    </source>
</evidence>
<dbReference type="OrthoDB" id="512473at2759"/>
<accession>A0A2J7ZGX1</accession>
<gene>
    <name evidence="2" type="ORF">TSOC_014693</name>
</gene>
<dbReference type="InterPro" id="IPR011990">
    <property type="entry name" value="TPR-like_helical_dom_sf"/>
</dbReference>
<proteinExistence type="predicted"/>
<dbReference type="Gene3D" id="1.25.40.10">
    <property type="entry name" value="Tetratricopeptide repeat domain"/>
    <property type="match status" value="1"/>
</dbReference>
<dbReference type="AlphaFoldDB" id="A0A2J7ZGX1"/>
<sequence>MSPSNACGGDLFGTGQLLLCSISEAAISQARRASHALASTRSTGVATSLSRPCESGRRLPMAWALQSASSSQLSGDSAFQIAPRRISQPSRVIRQFLSTHSREAAAKSMARAEAAVKALQSHVLARLGFLVRAQQAVRQQLDRTSHWRPFRRARTQGGEDSPRFTPGTARAARQALRWSEQGIAHERDQQLEEAIACYEKATQAYPAKAEYWARLSKALSDCSYIRGMSTDRQKELHRRAIDVGMQAVAADPTSAYGFVACCVSRGRLALYLDNRTKVQFARQAQDDVRRALELEPSNDVAHHLLGRWVRDGGAGWAGLWGE</sequence>